<evidence type="ECO:0000313" key="4">
    <source>
        <dbReference type="Proteomes" id="UP001596083"/>
    </source>
</evidence>
<feature type="transmembrane region" description="Helical" evidence="1">
    <location>
        <begin position="64"/>
        <end position="83"/>
    </location>
</feature>
<feature type="transmembrane region" description="Helical" evidence="1">
    <location>
        <begin position="302"/>
        <end position="323"/>
    </location>
</feature>
<name>A0ABW0YUU5_9ACTN</name>
<evidence type="ECO:0000259" key="2">
    <source>
        <dbReference type="Pfam" id="PF01757"/>
    </source>
</evidence>
<keyword evidence="4" id="KW-1185">Reference proteome</keyword>
<feature type="transmembrane region" description="Helical" evidence="1">
    <location>
        <begin position="268"/>
        <end position="290"/>
    </location>
</feature>
<feature type="domain" description="Acyltransferase 3" evidence="2">
    <location>
        <begin position="25"/>
        <end position="353"/>
    </location>
</feature>
<keyword evidence="3" id="KW-0012">Acyltransferase</keyword>
<dbReference type="RefSeq" id="WP_390313546.1">
    <property type="nucleotide sequence ID" value="NZ_JBHSPB010000001.1"/>
</dbReference>
<gene>
    <name evidence="3" type="ORF">ACFP1Z_00075</name>
</gene>
<keyword evidence="1" id="KW-0812">Transmembrane</keyword>
<dbReference type="PANTHER" id="PTHR23028:SF53">
    <property type="entry name" value="ACYL_TRANSF_3 DOMAIN-CONTAINING PROTEIN"/>
    <property type="match status" value="1"/>
</dbReference>
<evidence type="ECO:0000256" key="1">
    <source>
        <dbReference type="SAM" id="Phobius"/>
    </source>
</evidence>
<dbReference type="GO" id="GO:0016746">
    <property type="term" value="F:acyltransferase activity"/>
    <property type="evidence" value="ECO:0007669"/>
    <property type="project" value="UniProtKB-KW"/>
</dbReference>
<feature type="transmembrane region" description="Helical" evidence="1">
    <location>
        <begin position="103"/>
        <end position="121"/>
    </location>
</feature>
<protein>
    <submittedName>
        <fullName evidence="3">Acyltransferase family protein</fullName>
        <ecNumber evidence="3">2.3.-.-</ecNumber>
    </submittedName>
</protein>
<feature type="transmembrane region" description="Helical" evidence="1">
    <location>
        <begin position="335"/>
        <end position="356"/>
    </location>
</feature>
<keyword evidence="1" id="KW-1133">Transmembrane helix</keyword>
<evidence type="ECO:0000313" key="3">
    <source>
        <dbReference type="EMBL" id="MFC5718578.1"/>
    </source>
</evidence>
<accession>A0ABW0YUU5</accession>
<dbReference type="EMBL" id="JBHSPB010000001">
    <property type="protein sequence ID" value="MFC5718578.1"/>
    <property type="molecule type" value="Genomic_DNA"/>
</dbReference>
<organism evidence="3 4">
    <name type="scientific">Streptomyces gamaensis</name>
    <dbReference type="NCBI Taxonomy" id="1763542"/>
    <lineage>
        <taxon>Bacteria</taxon>
        <taxon>Bacillati</taxon>
        <taxon>Actinomycetota</taxon>
        <taxon>Actinomycetes</taxon>
        <taxon>Kitasatosporales</taxon>
        <taxon>Streptomycetaceae</taxon>
        <taxon>Streptomyces</taxon>
    </lineage>
</organism>
<dbReference type="EC" id="2.3.-.-" evidence="3"/>
<dbReference type="InterPro" id="IPR050879">
    <property type="entry name" value="Acyltransferase_3"/>
</dbReference>
<dbReference type="PANTHER" id="PTHR23028">
    <property type="entry name" value="ACETYLTRANSFERASE"/>
    <property type="match status" value="1"/>
</dbReference>
<feature type="transmembrane region" description="Helical" evidence="1">
    <location>
        <begin position="28"/>
        <end position="44"/>
    </location>
</feature>
<reference evidence="4" key="1">
    <citation type="journal article" date="2019" name="Int. J. Syst. Evol. Microbiol.">
        <title>The Global Catalogue of Microorganisms (GCM) 10K type strain sequencing project: providing services to taxonomists for standard genome sequencing and annotation.</title>
        <authorList>
            <consortium name="The Broad Institute Genomics Platform"/>
            <consortium name="The Broad Institute Genome Sequencing Center for Infectious Disease"/>
            <person name="Wu L."/>
            <person name="Ma J."/>
        </authorList>
    </citation>
    <scope>NUCLEOTIDE SEQUENCE [LARGE SCALE GENOMIC DNA]</scope>
    <source>
        <strain evidence="4">CGMCC 4.7304</strain>
    </source>
</reference>
<dbReference type="InterPro" id="IPR002656">
    <property type="entry name" value="Acyl_transf_3_dom"/>
</dbReference>
<comment type="caution">
    <text evidence="3">The sequence shown here is derived from an EMBL/GenBank/DDBJ whole genome shotgun (WGS) entry which is preliminary data.</text>
</comment>
<proteinExistence type="predicted"/>
<keyword evidence="1" id="KW-0472">Membrane</keyword>
<feature type="transmembrane region" description="Helical" evidence="1">
    <location>
        <begin position="181"/>
        <end position="201"/>
    </location>
</feature>
<dbReference type="Proteomes" id="UP001596083">
    <property type="component" value="Unassembled WGS sequence"/>
</dbReference>
<feature type="transmembrane region" description="Helical" evidence="1">
    <location>
        <begin position="243"/>
        <end position="262"/>
    </location>
</feature>
<sequence>MSSLKLLPAMANKSSTGTAVKARLDSLTGLRWFAALMIFCFHFVTEESVSGTVRHLEELKKWTLGGPSAVSFFFILSGFVLAWSARSGDTVVGFWRRRFARIYPSHFVTFLLACVMLLWMGRSLDPFVALANLTLTQSWVPNRSDIWFSYNSVSWSLSCEFLFYFSFPFIIPLLRKLKNPGLWTVVALGNVFVVLYPMLTGRIAQATGWDTRFFFYVFPPVRLVEFVIGVALALLVKGGAWRAPGLLVSLALVMTALFWGLHQVPSEFHSNAVTVLPYTLTIAAAARADVLGKPSVFRHRVLVYLGEVSFAFYLVHAMVIFTFNTLLDGQRPHLAAHAGLVTAVSLLGAVLLHEFVEKPAVNLLSPARKRTGMV</sequence>
<dbReference type="Pfam" id="PF01757">
    <property type="entry name" value="Acyl_transf_3"/>
    <property type="match status" value="1"/>
</dbReference>
<keyword evidence="3" id="KW-0808">Transferase</keyword>
<feature type="transmembrane region" description="Helical" evidence="1">
    <location>
        <begin position="213"/>
        <end position="236"/>
    </location>
</feature>
<feature type="transmembrane region" description="Helical" evidence="1">
    <location>
        <begin position="153"/>
        <end position="174"/>
    </location>
</feature>